<dbReference type="Proteomes" id="UP001165583">
    <property type="component" value="Unassembled WGS sequence"/>
</dbReference>
<dbReference type="InterPro" id="IPR011986">
    <property type="entry name" value="Xdiol_dOase_LigA"/>
</dbReference>
<keyword evidence="1" id="KW-0472">Membrane</keyword>
<sequence length="108" mass="12194">MSLYTLSKLLYELNRSDEAKARFQADRESFTHEFALDDEERSAILEGDIGLLYVLGVNGQILMHFAALIGVEWADYLQQMRDGVTRYGPVRAGLYAMTTRSDEKVAGL</sequence>
<keyword evidence="1" id="KW-0812">Transmembrane</keyword>
<gene>
    <name evidence="3" type="ORF">NZK81_17960</name>
</gene>
<evidence type="ECO:0000259" key="2">
    <source>
        <dbReference type="Pfam" id="PF07746"/>
    </source>
</evidence>
<reference evidence="3" key="1">
    <citation type="submission" date="2022-09" db="EMBL/GenBank/DDBJ databases">
        <title>Novosphingobium sp. Nov., a polycyclic aromatic hydrocarbon-degrading bacterium isolated form mangrove sediments in HongKong.</title>
        <authorList>
            <person name="Hu Z."/>
        </authorList>
    </citation>
    <scope>NUCLEOTIDE SEQUENCE</scope>
    <source>
        <strain evidence="3">HK4-1</strain>
    </source>
</reference>
<comment type="caution">
    <text evidence="3">The sequence shown here is derived from an EMBL/GenBank/DDBJ whole genome shotgun (WGS) entry which is preliminary data.</text>
</comment>
<keyword evidence="3" id="KW-0223">Dioxygenase</keyword>
<keyword evidence="4" id="KW-1185">Reference proteome</keyword>
<dbReference type="InterPro" id="IPR036622">
    <property type="entry name" value="LigA_sf"/>
</dbReference>
<evidence type="ECO:0000313" key="4">
    <source>
        <dbReference type="Proteomes" id="UP001165583"/>
    </source>
</evidence>
<feature type="transmembrane region" description="Helical" evidence="1">
    <location>
        <begin position="51"/>
        <end position="71"/>
    </location>
</feature>
<dbReference type="Pfam" id="PF07746">
    <property type="entry name" value="LigA"/>
    <property type="match status" value="1"/>
</dbReference>
<protein>
    <submittedName>
        <fullName evidence="3">Aromatic ring-opening dioxygenase subunit LigA</fullName>
    </submittedName>
</protein>
<keyword evidence="1" id="KW-1133">Transmembrane helix</keyword>
<dbReference type="EMBL" id="JANZXA010000014">
    <property type="protein sequence ID" value="MCT2401440.1"/>
    <property type="molecule type" value="Genomic_DNA"/>
</dbReference>
<organism evidence="3 4">
    <name type="scientific">Novosphingobium mangrovi</name>
    <name type="common">ex Huang et al. 2023</name>
    <dbReference type="NCBI Taxonomy" id="2976432"/>
    <lineage>
        <taxon>Bacteria</taxon>
        <taxon>Pseudomonadati</taxon>
        <taxon>Pseudomonadota</taxon>
        <taxon>Alphaproteobacteria</taxon>
        <taxon>Sphingomonadales</taxon>
        <taxon>Sphingomonadaceae</taxon>
        <taxon>Novosphingobium</taxon>
    </lineage>
</organism>
<accession>A0ABT2I9E4</accession>
<dbReference type="CDD" id="cd07321">
    <property type="entry name" value="Extradiol_Dioxygenase_3A_like"/>
    <property type="match status" value="1"/>
</dbReference>
<name>A0ABT2I9E4_9SPHN</name>
<evidence type="ECO:0000313" key="3">
    <source>
        <dbReference type="EMBL" id="MCT2401440.1"/>
    </source>
</evidence>
<proteinExistence type="predicted"/>
<dbReference type="GO" id="GO:0051213">
    <property type="term" value="F:dioxygenase activity"/>
    <property type="evidence" value="ECO:0007669"/>
    <property type="project" value="UniProtKB-KW"/>
</dbReference>
<evidence type="ECO:0000256" key="1">
    <source>
        <dbReference type="SAM" id="Phobius"/>
    </source>
</evidence>
<dbReference type="RefSeq" id="WP_260047467.1">
    <property type="nucleotide sequence ID" value="NZ_JANZXA010000014.1"/>
</dbReference>
<dbReference type="Gene3D" id="1.10.700.10">
    <property type="entry name" value="Dioxygenase LigAB, LigA subunit"/>
    <property type="match status" value="1"/>
</dbReference>
<keyword evidence="3" id="KW-0560">Oxidoreductase</keyword>
<dbReference type="SUPFAM" id="SSF48076">
    <property type="entry name" value="LigA subunit of an aromatic-ring-opening dioxygenase LigAB"/>
    <property type="match status" value="1"/>
</dbReference>
<feature type="domain" description="Extradiol ring-cleavage dioxygenase LigAB LigA subunit" evidence="2">
    <location>
        <begin position="6"/>
        <end position="82"/>
    </location>
</feature>